<evidence type="ECO:0000256" key="3">
    <source>
        <dbReference type="ARBA" id="ARBA00023163"/>
    </source>
</evidence>
<reference evidence="6 7" key="1">
    <citation type="journal article" date="2019" name="Int. J. Syst. Evol. Microbiol.">
        <title>The Global Catalogue of Microorganisms (GCM) 10K type strain sequencing project: providing services to taxonomists for standard genome sequencing and annotation.</title>
        <authorList>
            <consortium name="The Broad Institute Genomics Platform"/>
            <consortium name="The Broad Institute Genome Sequencing Center for Infectious Disease"/>
            <person name="Wu L."/>
            <person name="Ma J."/>
        </authorList>
    </citation>
    <scope>NUCLEOTIDE SEQUENCE [LARGE SCALE GENOMIC DNA]</scope>
    <source>
        <strain evidence="6 7">JCM 11896</strain>
    </source>
</reference>
<name>A0ABN1XJU3_9PSEU</name>
<dbReference type="SMART" id="SM00346">
    <property type="entry name" value="HTH_ICLR"/>
    <property type="match status" value="1"/>
</dbReference>
<keyword evidence="7" id="KW-1185">Reference proteome</keyword>
<dbReference type="EMBL" id="BAAAJK010000004">
    <property type="protein sequence ID" value="GAA1382210.1"/>
    <property type="molecule type" value="Genomic_DNA"/>
</dbReference>
<dbReference type="InterPro" id="IPR029016">
    <property type="entry name" value="GAF-like_dom_sf"/>
</dbReference>
<dbReference type="SUPFAM" id="SSF55781">
    <property type="entry name" value="GAF domain-like"/>
    <property type="match status" value="1"/>
</dbReference>
<dbReference type="InterPro" id="IPR005471">
    <property type="entry name" value="Tscrpt_reg_IclR_N"/>
</dbReference>
<feature type="domain" description="IclR-ED" evidence="5">
    <location>
        <begin position="71"/>
        <end position="249"/>
    </location>
</feature>
<dbReference type="InterPro" id="IPR036390">
    <property type="entry name" value="WH_DNA-bd_sf"/>
</dbReference>
<dbReference type="SUPFAM" id="SSF46785">
    <property type="entry name" value="Winged helix' DNA-binding domain"/>
    <property type="match status" value="1"/>
</dbReference>
<keyword evidence="3" id="KW-0804">Transcription</keyword>
<dbReference type="PANTHER" id="PTHR30136">
    <property type="entry name" value="HELIX-TURN-HELIX TRANSCRIPTIONAL REGULATOR, ICLR FAMILY"/>
    <property type="match status" value="1"/>
</dbReference>
<sequence>MRSIERTAGPSVLGRAFSLLDVLSTGTGSLGLAELARRADLPKATAFRLANQLIELQVLERVGSEYQLGVKLFELGTGTRNQELREVALPFLEDLYEAVHETIHLAVIDGSEVLYVEKIVGRRTCAASSARGARKPMYTTALGKAMLAFAGPRMLETVVQNGLVRRTPYTISTPGRLHQDLQRIRESGVAYDREEHDLGITCVASPLLDRQGRSRGAISVTGPTTRFKPERFAPAVRTAALGLNRRWLEIGRPDDPDG</sequence>
<evidence type="ECO:0000259" key="4">
    <source>
        <dbReference type="PROSITE" id="PS51077"/>
    </source>
</evidence>
<protein>
    <submittedName>
        <fullName evidence="6">IclR family transcriptional regulator</fullName>
    </submittedName>
</protein>
<dbReference type="Proteomes" id="UP001501414">
    <property type="component" value="Unassembled WGS sequence"/>
</dbReference>
<accession>A0ABN1XJU3</accession>
<keyword evidence="2" id="KW-0238">DNA-binding</keyword>
<evidence type="ECO:0000256" key="1">
    <source>
        <dbReference type="ARBA" id="ARBA00023015"/>
    </source>
</evidence>
<dbReference type="PROSITE" id="PS51078">
    <property type="entry name" value="ICLR_ED"/>
    <property type="match status" value="1"/>
</dbReference>
<evidence type="ECO:0000313" key="7">
    <source>
        <dbReference type="Proteomes" id="UP001501414"/>
    </source>
</evidence>
<gene>
    <name evidence="6" type="ORF">GCM10009613_09610</name>
</gene>
<dbReference type="PANTHER" id="PTHR30136:SF24">
    <property type="entry name" value="HTH-TYPE TRANSCRIPTIONAL REPRESSOR ALLR"/>
    <property type="match status" value="1"/>
</dbReference>
<dbReference type="RefSeq" id="WP_344018649.1">
    <property type="nucleotide sequence ID" value="NZ_BAAAJK010000004.1"/>
</dbReference>
<proteinExistence type="predicted"/>
<dbReference type="InterPro" id="IPR036388">
    <property type="entry name" value="WH-like_DNA-bd_sf"/>
</dbReference>
<dbReference type="InterPro" id="IPR014757">
    <property type="entry name" value="Tscrpt_reg_IclR_C"/>
</dbReference>
<dbReference type="Pfam" id="PF01614">
    <property type="entry name" value="IclR_C"/>
    <property type="match status" value="1"/>
</dbReference>
<dbReference type="PROSITE" id="PS51077">
    <property type="entry name" value="HTH_ICLR"/>
    <property type="match status" value="1"/>
</dbReference>
<dbReference type="InterPro" id="IPR050707">
    <property type="entry name" value="HTH_MetabolicPath_Reg"/>
</dbReference>
<dbReference type="Gene3D" id="1.10.10.10">
    <property type="entry name" value="Winged helix-like DNA-binding domain superfamily/Winged helix DNA-binding domain"/>
    <property type="match status" value="1"/>
</dbReference>
<evidence type="ECO:0000256" key="2">
    <source>
        <dbReference type="ARBA" id="ARBA00023125"/>
    </source>
</evidence>
<comment type="caution">
    <text evidence="6">The sequence shown here is derived from an EMBL/GenBank/DDBJ whole genome shotgun (WGS) entry which is preliminary data.</text>
</comment>
<evidence type="ECO:0000259" key="5">
    <source>
        <dbReference type="PROSITE" id="PS51078"/>
    </source>
</evidence>
<dbReference type="Pfam" id="PF09339">
    <property type="entry name" value="HTH_IclR"/>
    <property type="match status" value="1"/>
</dbReference>
<feature type="domain" description="HTH iclR-type" evidence="4">
    <location>
        <begin position="10"/>
        <end position="70"/>
    </location>
</feature>
<organism evidence="6 7">
    <name type="scientific">Pseudonocardia kongjuensis</name>
    <dbReference type="NCBI Taxonomy" id="102227"/>
    <lineage>
        <taxon>Bacteria</taxon>
        <taxon>Bacillati</taxon>
        <taxon>Actinomycetota</taxon>
        <taxon>Actinomycetes</taxon>
        <taxon>Pseudonocardiales</taxon>
        <taxon>Pseudonocardiaceae</taxon>
        <taxon>Pseudonocardia</taxon>
    </lineage>
</organism>
<evidence type="ECO:0000313" key="6">
    <source>
        <dbReference type="EMBL" id="GAA1382210.1"/>
    </source>
</evidence>
<keyword evidence="1" id="KW-0805">Transcription regulation</keyword>
<dbReference type="Gene3D" id="3.30.450.40">
    <property type="match status" value="1"/>
</dbReference>